<keyword evidence="4 6" id="KW-0456">Lyase</keyword>
<protein>
    <recommendedName>
        <fullName evidence="6">Pseudouridine-5'-phosphate glycosidase</fullName>
        <shortName evidence="6">PsiMP glycosidase</shortName>
        <ecNumber evidence="6">4.2.1.70</ecNumber>
    </recommendedName>
</protein>
<feature type="active site" description="Proton donor" evidence="6">
    <location>
        <position position="24"/>
    </location>
</feature>
<name>H5SLB3_9CHLR</name>
<feature type="binding site" evidence="6">
    <location>
        <position position="86"/>
    </location>
    <ligand>
        <name>substrate</name>
    </ligand>
</feature>
<dbReference type="GO" id="GO:0005737">
    <property type="term" value="C:cytoplasm"/>
    <property type="evidence" value="ECO:0007669"/>
    <property type="project" value="TreeGrafter"/>
</dbReference>
<sequence>MSSIQVLSEVRRALNLGLPVVALESAVITHGLPAPSHLSLAQDAETIVRQNGATPATIAILKGQVHIGLNPVELERLAQKSTETLKISRRDIAVAILKQANGGTTVAGTMFLAHKAGIQVFATGGIGGVHRGMVFDISADLYALSDTPMLVVCAGAKAILDLQATLERLESLSVPVVGYQTNEFPAFYSRESGLPVNIRLDQVEDIVEFALAHWQLGMQSAVLVVQPPPEEEAIPGIEVEKWIEQANREAALKGVRGPQLTPYLLQRVDELSSGRALRANLALLRQNAALAARIASALALRNRTHI</sequence>
<evidence type="ECO:0000256" key="2">
    <source>
        <dbReference type="ARBA" id="ARBA00022801"/>
    </source>
</evidence>
<evidence type="ECO:0000256" key="6">
    <source>
        <dbReference type="HAMAP-Rule" id="MF_01876"/>
    </source>
</evidence>
<dbReference type="Pfam" id="PF04227">
    <property type="entry name" value="Indigoidine_A"/>
    <property type="match status" value="1"/>
</dbReference>
<dbReference type="PANTHER" id="PTHR42909">
    <property type="entry name" value="ZGC:136858"/>
    <property type="match status" value="1"/>
</dbReference>
<reference evidence="7" key="1">
    <citation type="journal article" date="2005" name="Environ. Microbiol.">
        <title>Genetic and functional properties of uncultivated thermophilic crenarchaeotes from a subsurface gold mine as revealed by analysis of genome fragments.</title>
        <authorList>
            <person name="Nunoura T."/>
            <person name="Hirayama H."/>
            <person name="Takami H."/>
            <person name="Oida H."/>
            <person name="Nishi S."/>
            <person name="Shimamura S."/>
            <person name="Suzuki Y."/>
            <person name="Inagaki F."/>
            <person name="Takai K."/>
            <person name="Nealson K.H."/>
            <person name="Horikoshi K."/>
        </authorList>
    </citation>
    <scope>NUCLEOTIDE SEQUENCE</scope>
</reference>
<dbReference type="GO" id="GO:0004730">
    <property type="term" value="F:pseudouridylate synthase activity"/>
    <property type="evidence" value="ECO:0007669"/>
    <property type="project" value="UniProtKB-UniRule"/>
</dbReference>
<keyword evidence="3 6" id="KW-0464">Manganese</keyword>
<feature type="binding site" evidence="6">
    <location>
        <position position="106"/>
    </location>
    <ligand>
        <name>substrate</name>
    </ligand>
</feature>
<comment type="subunit">
    <text evidence="6">Homotrimer.</text>
</comment>
<keyword evidence="1 6" id="KW-0479">Metal-binding</keyword>
<feature type="binding site" evidence="6">
    <location>
        <position position="136"/>
    </location>
    <ligand>
        <name>Mn(2+)</name>
        <dbReference type="ChEBI" id="CHEBI:29035"/>
    </ligand>
</feature>
<dbReference type="InterPro" id="IPR022830">
    <property type="entry name" value="Indigdn_synthA-like"/>
</dbReference>
<comment type="cofactor">
    <cofactor evidence="6">
        <name>Mn(2+)</name>
        <dbReference type="ChEBI" id="CHEBI:29035"/>
    </cofactor>
    <text evidence="6">Binds 1 Mn(2+) ion per subunit.</text>
</comment>
<dbReference type="GO" id="GO:0046113">
    <property type="term" value="P:nucleobase catabolic process"/>
    <property type="evidence" value="ECO:0007669"/>
    <property type="project" value="UniProtKB-UniRule"/>
</dbReference>
<keyword evidence="5 6" id="KW-0326">Glycosidase</keyword>
<reference evidence="7" key="2">
    <citation type="journal article" date="2012" name="PLoS ONE">
        <title>A Deeply Branching Thermophilic Bacterium with an Ancient Acetyl-CoA Pathway Dominates a Subsurface Ecosystem.</title>
        <authorList>
            <person name="Takami H."/>
            <person name="Noguchi H."/>
            <person name="Takaki Y."/>
            <person name="Uchiyama I."/>
            <person name="Toyoda A."/>
            <person name="Nishi S."/>
            <person name="Chee G.-J."/>
            <person name="Arai W."/>
            <person name="Nunoura T."/>
            <person name="Itoh T."/>
            <person name="Hattori M."/>
            <person name="Takai K."/>
        </authorList>
    </citation>
    <scope>NUCLEOTIDE SEQUENCE</scope>
</reference>
<dbReference type="InterPro" id="IPR007342">
    <property type="entry name" value="PsuG"/>
</dbReference>
<dbReference type="GO" id="GO:0046872">
    <property type="term" value="F:metal ion binding"/>
    <property type="evidence" value="ECO:0007669"/>
    <property type="project" value="UniProtKB-KW"/>
</dbReference>
<comment type="catalytic activity">
    <reaction evidence="6">
        <text>D-ribose 5-phosphate + uracil = psi-UMP + H2O</text>
        <dbReference type="Rhea" id="RHEA:18337"/>
        <dbReference type="ChEBI" id="CHEBI:15377"/>
        <dbReference type="ChEBI" id="CHEBI:17568"/>
        <dbReference type="ChEBI" id="CHEBI:58380"/>
        <dbReference type="ChEBI" id="CHEBI:78346"/>
        <dbReference type="EC" id="4.2.1.70"/>
    </reaction>
</comment>
<evidence type="ECO:0000313" key="7">
    <source>
        <dbReference type="EMBL" id="BAL56949.1"/>
    </source>
</evidence>
<accession>H5SLB3</accession>
<keyword evidence="2 6" id="KW-0378">Hydrolase</keyword>
<dbReference type="AlphaFoldDB" id="H5SLB3"/>
<dbReference type="EMBL" id="AP011762">
    <property type="protein sequence ID" value="BAL56949.1"/>
    <property type="molecule type" value="Genomic_DNA"/>
</dbReference>
<evidence type="ECO:0000256" key="1">
    <source>
        <dbReference type="ARBA" id="ARBA00022723"/>
    </source>
</evidence>
<dbReference type="PANTHER" id="PTHR42909:SF1">
    <property type="entry name" value="CARBOHYDRATE KINASE PFKB DOMAIN-CONTAINING PROTEIN"/>
    <property type="match status" value="1"/>
</dbReference>
<evidence type="ECO:0000256" key="4">
    <source>
        <dbReference type="ARBA" id="ARBA00023239"/>
    </source>
</evidence>
<dbReference type="Gene3D" id="3.40.1790.10">
    <property type="entry name" value="Indigoidine synthase domain"/>
    <property type="match status" value="1"/>
</dbReference>
<dbReference type="HAMAP" id="MF_01876">
    <property type="entry name" value="PsiMP_glycosidase"/>
    <property type="match status" value="1"/>
</dbReference>
<comment type="similarity">
    <text evidence="6">Belongs to the pseudouridine-5'-phosphate glycosidase family.</text>
</comment>
<dbReference type="SUPFAM" id="SSF110581">
    <property type="entry name" value="Indigoidine synthase A-like"/>
    <property type="match status" value="1"/>
</dbReference>
<comment type="function">
    <text evidence="6">Catalyzes the reversible cleavage of pseudouridine 5'-phosphate (PsiMP) to ribose 5-phosphate and uracil. Functions biologically in the cleavage direction, as part of a pseudouridine degradation pathway.</text>
</comment>
<dbReference type="GO" id="GO:0016798">
    <property type="term" value="F:hydrolase activity, acting on glycosyl bonds"/>
    <property type="evidence" value="ECO:0007669"/>
    <property type="project" value="UniProtKB-KW"/>
</dbReference>
<evidence type="ECO:0000256" key="5">
    <source>
        <dbReference type="ARBA" id="ARBA00023295"/>
    </source>
</evidence>
<organism evidence="7">
    <name type="scientific">uncultured Chloroflexota bacterium</name>
    <dbReference type="NCBI Taxonomy" id="166587"/>
    <lineage>
        <taxon>Bacteria</taxon>
        <taxon>Bacillati</taxon>
        <taxon>Chloroflexota</taxon>
        <taxon>environmental samples</taxon>
    </lineage>
</organism>
<proteinExistence type="inferred from homology"/>
<gene>
    <name evidence="6" type="primary">psuG</name>
    <name evidence="7" type="ORF">HGMM_F45G04C22</name>
</gene>
<dbReference type="EC" id="4.2.1.70" evidence="6"/>
<evidence type="ECO:0000256" key="3">
    <source>
        <dbReference type="ARBA" id="ARBA00023211"/>
    </source>
</evidence>
<feature type="binding site" evidence="6">
    <location>
        <begin position="138"/>
        <end position="140"/>
    </location>
    <ligand>
        <name>substrate</name>
    </ligand>
</feature>
<feature type="active site" description="Nucleophile" evidence="6">
    <location>
        <position position="157"/>
    </location>
</feature>